<evidence type="ECO:0000259" key="1">
    <source>
        <dbReference type="PROSITE" id="PS51186"/>
    </source>
</evidence>
<dbReference type="AlphaFoldDB" id="A0AAU8IDW2"/>
<dbReference type="PANTHER" id="PTHR31435:SF10">
    <property type="entry name" value="BSR4717 PROTEIN"/>
    <property type="match status" value="1"/>
</dbReference>
<dbReference type="InterPro" id="IPR000182">
    <property type="entry name" value="GNAT_dom"/>
</dbReference>
<dbReference type="CDD" id="cd04301">
    <property type="entry name" value="NAT_SF"/>
    <property type="match status" value="1"/>
</dbReference>
<gene>
    <name evidence="3" type="ORF">ABNN70_11105</name>
</gene>
<name>A0AAU8IDW2_9BACL</name>
<dbReference type="PROSITE" id="PS51729">
    <property type="entry name" value="GNAT_YJDJ"/>
    <property type="match status" value="1"/>
</dbReference>
<dbReference type="Pfam" id="PF14542">
    <property type="entry name" value="Acetyltransf_CG"/>
    <property type="match status" value="1"/>
</dbReference>
<evidence type="ECO:0000259" key="2">
    <source>
        <dbReference type="PROSITE" id="PS51729"/>
    </source>
</evidence>
<dbReference type="Gene3D" id="3.40.630.30">
    <property type="match status" value="1"/>
</dbReference>
<dbReference type="RefSeq" id="WP_353947824.1">
    <property type="nucleotide sequence ID" value="NZ_CP159510.1"/>
</dbReference>
<dbReference type="EMBL" id="CP159510">
    <property type="protein sequence ID" value="XCJ16231.1"/>
    <property type="molecule type" value="Genomic_DNA"/>
</dbReference>
<feature type="domain" description="N-acetyltransferase" evidence="2">
    <location>
        <begin position="2"/>
        <end position="90"/>
    </location>
</feature>
<dbReference type="InterPro" id="IPR045057">
    <property type="entry name" value="Gcn5-rel_NAT"/>
</dbReference>
<evidence type="ECO:0000313" key="3">
    <source>
        <dbReference type="EMBL" id="XCJ16231.1"/>
    </source>
</evidence>
<reference evidence="3" key="1">
    <citation type="submission" date="2024-06" db="EMBL/GenBank/DDBJ databases">
        <authorList>
            <person name="Fan A."/>
            <person name="Zhang F.Y."/>
            <person name="Zhang L."/>
        </authorList>
    </citation>
    <scope>NUCLEOTIDE SEQUENCE</scope>
    <source>
        <strain evidence="3">Y61</strain>
    </source>
</reference>
<feature type="domain" description="N-acetyltransferase" evidence="1">
    <location>
        <begin position="1"/>
        <end position="92"/>
    </location>
</feature>
<keyword evidence="3" id="KW-0808">Transferase</keyword>
<accession>A0AAU8IDW2</accession>
<dbReference type="InterPro" id="IPR031165">
    <property type="entry name" value="GNAT_YJDJ"/>
</dbReference>
<dbReference type="PROSITE" id="PS51186">
    <property type="entry name" value="GNAT"/>
    <property type="match status" value="1"/>
</dbReference>
<dbReference type="SUPFAM" id="SSF55729">
    <property type="entry name" value="Acyl-CoA N-acyltransferases (Nat)"/>
    <property type="match status" value="1"/>
</dbReference>
<protein>
    <submittedName>
        <fullName evidence="3">GNAT family N-acetyltransferase</fullName>
        <ecNumber evidence="3">2.3.1.-</ecNumber>
    </submittedName>
</protein>
<dbReference type="PANTHER" id="PTHR31435">
    <property type="entry name" value="PROTEIN NATD1"/>
    <property type="match status" value="1"/>
</dbReference>
<keyword evidence="3" id="KW-0012">Acyltransferase</keyword>
<organism evidence="3">
    <name type="scientific">Sporolactobacillus sp. Y61</name>
    <dbReference type="NCBI Taxonomy" id="3160863"/>
    <lineage>
        <taxon>Bacteria</taxon>
        <taxon>Bacillati</taxon>
        <taxon>Bacillota</taxon>
        <taxon>Bacilli</taxon>
        <taxon>Bacillales</taxon>
        <taxon>Sporolactobacillaceae</taxon>
        <taxon>Sporolactobacillus</taxon>
    </lineage>
</organism>
<dbReference type="GO" id="GO:0016747">
    <property type="term" value="F:acyltransferase activity, transferring groups other than amino-acyl groups"/>
    <property type="evidence" value="ECO:0007669"/>
    <property type="project" value="InterPro"/>
</dbReference>
<dbReference type="InterPro" id="IPR016181">
    <property type="entry name" value="Acyl_CoA_acyltransferase"/>
</dbReference>
<proteinExistence type="predicted"/>
<sequence>MKIEEGQDRYFVKNDSGQEIGEITYSHPYKDVLSIDHTYVDPAFRGHHLAGKLLQAVVDKAVKEHKKIIPACSYAKIQFERKKEYQDIQYFE</sequence>
<dbReference type="EC" id="2.3.1.-" evidence="3"/>